<dbReference type="CDD" id="cd02440">
    <property type="entry name" value="AdoMet_MTases"/>
    <property type="match status" value="1"/>
</dbReference>
<dbReference type="Pfam" id="PF13649">
    <property type="entry name" value="Methyltransf_25"/>
    <property type="match status" value="1"/>
</dbReference>
<dbReference type="Proteomes" id="UP000307749">
    <property type="component" value="Unassembled WGS sequence"/>
</dbReference>
<evidence type="ECO:0000313" key="3">
    <source>
        <dbReference type="EMBL" id="THD11230.1"/>
    </source>
</evidence>
<proteinExistence type="predicted"/>
<protein>
    <submittedName>
        <fullName evidence="3">SAM-dependent methyltransferase</fullName>
    </submittedName>
</protein>
<dbReference type="SUPFAM" id="SSF53335">
    <property type="entry name" value="S-adenosyl-L-methionine-dependent methyltransferases"/>
    <property type="match status" value="1"/>
</dbReference>
<dbReference type="STRING" id="993689.GCA_002077135_02354"/>
<name>A0A4S3KQM4_9GAMM</name>
<dbReference type="Gene3D" id="3.40.50.150">
    <property type="entry name" value="Vaccinia Virus protein VP39"/>
    <property type="match status" value="1"/>
</dbReference>
<sequence length="201" mass="21750">MSATQWDQRYADEHYHYGTAPNAWLISQSWRLPRSGAALALADGEGRNGVWLAQQGLQTTSLDQSAAGLAKARKLASERGVALHTVQADLADWDWPVAAFDVVASIFVHLPEALRRRTHAGITRALRPGGLLILEAFTPAQLACASGGPRDPALLYSETQLREDFTALELIELLSGEVVLDEGPGHRGPGQVLRLLARRAA</sequence>
<organism evidence="3 4">
    <name type="scientific">Metallibacterium scheffleri</name>
    <dbReference type="NCBI Taxonomy" id="993689"/>
    <lineage>
        <taxon>Bacteria</taxon>
        <taxon>Pseudomonadati</taxon>
        <taxon>Pseudomonadota</taxon>
        <taxon>Gammaproteobacteria</taxon>
        <taxon>Lysobacterales</taxon>
        <taxon>Rhodanobacteraceae</taxon>
        <taxon>Metallibacterium</taxon>
    </lineage>
</organism>
<dbReference type="InterPro" id="IPR029063">
    <property type="entry name" value="SAM-dependent_MTases_sf"/>
</dbReference>
<comment type="caution">
    <text evidence="3">The sequence shown here is derived from an EMBL/GenBank/DDBJ whole genome shotgun (WGS) entry which is preliminary data.</text>
</comment>
<dbReference type="PANTHER" id="PTHR43861:SF3">
    <property type="entry name" value="PUTATIVE (AFU_ORTHOLOGUE AFUA_2G14390)-RELATED"/>
    <property type="match status" value="1"/>
</dbReference>
<keyword evidence="3" id="KW-0489">Methyltransferase</keyword>
<evidence type="ECO:0000256" key="1">
    <source>
        <dbReference type="ARBA" id="ARBA00022679"/>
    </source>
</evidence>
<dbReference type="PANTHER" id="PTHR43861">
    <property type="entry name" value="TRANS-ACONITATE 2-METHYLTRANSFERASE-RELATED"/>
    <property type="match status" value="1"/>
</dbReference>
<evidence type="ECO:0000313" key="4">
    <source>
        <dbReference type="Proteomes" id="UP000307749"/>
    </source>
</evidence>
<gene>
    <name evidence="3" type="ORF">B1806_04885</name>
</gene>
<feature type="domain" description="Methyltransferase" evidence="2">
    <location>
        <begin position="39"/>
        <end position="130"/>
    </location>
</feature>
<accession>A0A4S3KQM4</accession>
<keyword evidence="4" id="KW-1185">Reference proteome</keyword>
<dbReference type="GO" id="GO:0032259">
    <property type="term" value="P:methylation"/>
    <property type="evidence" value="ECO:0007669"/>
    <property type="project" value="UniProtKB-KW"/>
</dbReference>
<dbReference type="OrthoDB" id="9786503at2"/>
<keyword evidence="1 3" id="KW-0808">Transferase</keyword>
<dbReference type="GO" id="GO:0008168">
    <property type="term" value="F:methyltransferase activity"/>
    <property type="evidence" value="ECO:0007669"/>
    <property type="project" value="UniProtKB-KW"/>
</dbReference>
<evidence type="ECO:0000259" key="2">
    <source>
        <dbReference type="Pfam" id="PF13649"/>
    </source>
</evidence>
<reference evidence="3 4" key="1">
    <citation type="submission" date="2017-02" db="EMBL/GenBank/DDBJ databases">
        <title>Whole genome sequencing of Metallibacterium scheffleri DSM 24874 (T).</title>
        <authorList>
            <person name="Kumar S."/>
            <person name="Patil P."/>
            <person name="Patil P.B."/>
        </authorList>
    </citation>
    <scope>NUCLEOTIDE SEQUENCE [LARGE SCALE GENOMIC DNA]</scope>
    <source>
        <strain evidence="3 4">DSM 24874</strain>
    </source>
</reference>
<dbReference type="EMBL" id="MWQO01000015">
    <property type="protein sequence ID" value="THD11230.1"/>
    <property type="molecule type" value="Genomic_DNA"/>
</dbReference>
<dbReference type="RefSeq" id="WP_081127956.1">
    <property type="nucleotide sequence ID" value="NZ_DAHXOC010000011.1"/>
</dbReference>
<dbReference type="AlphaFoldDB" id="A0A4S3KQM4"/>
<dbReference type="InterPro" id="IPR041698">
    <property type="entry name" value="Methyltransf_25"/>
</dbReference>